<sequence length="115" mass="13616">MHIPPMYLPHKLLKELAYSFNVDKTLKNLTDEMMDIGVDTDEDRLIFKRIFIIYIQMAFLLLTTINKVSLVHMPLIFYLDNIREWNWGSHVLEFIIKGISEHHLKKNLLMATSMP</sequence>
<evidence type="ECO:0008006" key="4">
    <source>
        <dbReference type="Google" id="ProtNLM"/>
    </source>
</evidence>
<dbReference type="EMBL" id="SDMP01000017">
    <property type="protein sequence ID" value="RYQ99322.1"/>
    <property type="molecule type" value="Genomic_DNA"/>
</dbReference>
<gene>
    <name evidence="2" type="ORF">Ahy_B07g087253</name>
</gene>
<evidence type="ECO:0000256" key="1">
    <source>
        <dbReference type="SAM" id="Phobius"/>
    </source>
</evidence>
<protein>
    <recommendedName>
        <fullName evidence="4">Aminotransferase-like plant mobile domain-containing protein</fullName>
    </recommendedName>
</protein>
<feature type="transmembrane region" description="Helical" evidence="1">
    <location>
        <begin position="51"/>
        <end position="79"/>
    </location>
</feature>
<keyword evidence="1" id="KW-0812">Transmembrane</keyword>
<organism evidence="2 3">
    <name type="scientific">Arachis hypogaea</name>
    <name type="common">Peanut</name>
    <dbReference type="NCBI Taxonomy" id="3818"/>
    <lineage>
        <taxon>Eukaryota</taxon>
        <taxon>Viridiplantae</taxon>
        <taxon>Streptophyta</taxon>
        <taxon>Embryophyta</taxon>
        <taxon>Tracheophyta</taxon>
        <taxon>Spermatophyta</taxon>
        <taxon>Magnoliopsida</taxon>
        <taxon>eudicotyledons</taxon>
        <taxon>Gunneridae</taxon>
        <taxon>Pentapetalae</taxon>
        <taxon>rosids</taxon>
        <taxon>fabids</taxon>
        <taxon>Fabales</taxon>
        <taxon>Fabaceae</taxon>
        <taxon>Papilionoideae</taxon>
        <taxon>50 kb inversion clade</taxon>
        <taxon>dalbergioids sensu lato</taxon>
        <taxon>Dalbergieae</taxon>
        <taxon>Pterocarpus clade</taxon>
        <taxon>Arachis</taxon>
    </lineage>
</organism>
<comment type="caution">
    <text evidence="2">The sequence shown here is derived from an EMBL/GenBank/DDBJ whole genome shotgun (WGS) entry which is preliminary data.</text>
</comment>
<proteinExistence type="predicted"/>
<dbReference type="AlphaFoldDB" id="A0A444YBK7"/>
<name>A0A444YBK7_ARAHY</name>
<evidence type="ECO:0000313" key="2">
    <source>
        <dbReference type="EMBL" id="RYQ99322.1"/>
    </source>
</evidence>
<reference evidence="2 3" key="1">
    <citation type="submission" date="2019-01" db="EMBL/GenBank/DDBJ databases">
        <title>Sequencing of cultivated peanut Arachis hypogaea provides insights into genome evolution and oil improvement.</title>
        <authorList>
            <person name="Chen X."/>
        </authorList>
    </citation>
    <scope>NUCLEOTIDE SEQUENCE [LARGE SCALE GENOMIC DNA]</scope>
    <source>
        <strain evidence="3">cv. Fuhuasheng</strain>
        <tissue evidence="2">Leaves</tissue>
    </source>
</reference>
<keyword evidence="1" id="KW-0472">Membrane</keyword>
<dbReference type="Proteomes" id="UP000289738">
    <property type="component" value="Chromosome B07"/>
</dbReference>
<keyword evidence="1" id="KW-1133">Transmembrane helix</keyword>
<evidence type="ECO:0000313" key="3">
    <source>
        <dbReference type="Proteomes" id="UP000289738"/>
    </source>
</evidence>
<keyword evidence="3" id="KW-1185">Reference proteome</keyword>
<accession>A0A444YBK7</accession>